<dbReference type="Gene3D" id="1.10.486.10">
    <property type="entry name" value="PCRA, domain 4"/>
    <property type="match status" value="1"/>
</dbReference>
<comment type="similarity">
    <text evidence="1">Belongs to the helicase family. UvrD subfamily.</text>
</comment>
<evidence type="ECO:0000256" key="6">
    <source>
        <dbReference type="ARBA" id="ARBA00023125"/>
    </source>
</evidence>
<evidence type="ECO:0000256" key="10">
    <source>
        <dbReference type="ARBA" id="ARBA00048988"/>
    </source>
</evidence>
<dbReference type="InterPro" id="IPR014017">
    <property type="entry name" value="DNA_helicase_UvrD-like_C"/>
</dbReference>
<dbReference type="GO" id="GO:0009314">
    <property type="term" value="P:response to radiation"/>
    <property type="evidence" value="ECO:0007669"/>
    <property type="project" value="UniProtKB-ARBA"/>
</dbReference>
<dbReference type="AlphaFoldDB" id="A0AAW5JLP1"/>
<dbReference type="PANTHER" id="PTHR11070">
    <property type="entry name" value="UVRD / RECB / PCRA DNA HELICASE FAMILY MEMBER"/>
    <property type="match status" value="1"/>
</dbReference>
<evidence type="ECO:0000256" key="4">
    <source>
        <dbReference type="ARBA" id="ARBA00022806"/>
    </source>
</evidence>
<dbReference type="GO" id="GO:0005829">
    <property type="term" value="C:cytosol"/>
    <property type="evidence" value="ECO:0007669"/>
    <property type="project" value="TreeGrafter"/>
</dbReference>
<name>A0AAW5JLP1_9FIRM</name>
<evidence type="ECO:0000256" key="2">
    <source>
        <dbReference type="ARBA" id="ARBA00022741"/>
    </source>
</evidence>
<evidence type="ECO:0000256" key="11">
    <source>
        <dbReference type="PROSITE-ProRule" id="PRU00560"/>
    </source>
</evidence>
<dbReference type="RefSeq" id="WP_256304113.1">
    <property type="nucleotide sequence ID" value="NZ_JANFYS010000019.1"/>
</dbReference>
<evidence type="ECO:0000313" key="16">
    <source>
        <dbReference type="Proteomes" id="UP001204562"/>
    </source>
</evidence>
<dbReference type="CDD" id="cd17932">
    <property type="entry name" value="DEXQc_UvrD"/>
    <property type="match status" value="1"/>
</dbReference>
<dbReference type="EC" id="5.6.2.4" evidence="9"/>
<keyword evidence="3 11" id="KW-0378">Hydrolase</keyword>
<protein>
    <recommendedName>
        <fullName evidence="9">DNA 3'-5' helicase</fullName>
        <ecNumber evidence="9">5.6.2.4</ecNumber>
    </recommendedName>
</protein>
<dbReference type="PROSITE" id="PS51217">
    <property type="entry name" value="UVRD_HELICASE_CTER"/>
    <property type="match status" value="1"/>
</dbReference>
<evidence type="ECO:0000313" key="15">
    <source>
        <dbReference type="EMBL" id="MCQ4770748.1"/>
    </source>
</evidence>
<evidence type="ECO:0000256" key="1">
    <source>
        <dbReference type="ARBA" id="ARBA00009922"/>
    </source>
</evidence>
<gene>
    <name evidence="15" type="ORF">NE579_09760</name>
</gene>
<dbReference type="PROSITE" id="PS51198">
    <property type="entry name" value="UVRD_HELICASE_ATP_BIND"/>
    <property type="match status" value="1"/>
</dbReference>
<feature type="domain" description="UvrD-like helicase ATP-binding" evidence="13">
    <location>
        <begin position="23"/>
        <end position="347"/>
    </location>
</feature>
<feature type="region of interest" description="Disordered" evidence="12">
    <location>
        <begin position="710"/>
        <end position="770"/>
    </location>
</feature>
<comment type="catalytic activity">
    <reaction evidence="8">
        <text>Couples ATP hydrolysis with the unwinding of duplex DNA by translocating in the 3'-5' direction.</text>
        <dbReference type="EC" id="5.6.2.4"/>
    </reaction>
</comment>
<keyword evidence="5 11" id="KW-0067">ATP-binding</keyword>
<sequence>MLNQEQELRFCRARRAVIELDFPTLNPEQRRAALATEGPLLLLAGAGSGKTTVLIHRVANLMKYGRGSDSDEVPGWVTEDDLAFLEAYAAHPLPDGKPEAERLCKLEPAMPWSIIAITFTNKAAGELKERLERMLGPTANDVWASTFHSACVKILRRDIEKLGFDRSFTIYDSADSERVVKDVLKDQRIDDKAFPARSVLSAISRAKDAMLSGPEYLAQCEKAGDFRLTKIAKVYMEYERRLREANALDFDDLILDTVRLLRDFEDVRGYYQNKFRYVLIDEYQDTNNLQYQLAALLAGKWENICVVGDDDQSIYRFRGATIENILSFEHQYQGARVIRLEQNYRSTQNILGASNAVIRNNQGRKGKELWTDHAAGDKVQVYTAMNESDEAQYVAAQILGDFAQGRRWKDHAVLYRMNAQSNQIEQAFKRNGVPYRIIGGTRFFDRAEVKDMLAYLCAVNNPADDLRLVRILNNPPRGIGPATVQRAQAIAAAEHRPVWEVIRNARAYPELQKAAARLAQFADLMSGLRRQAVELPLPDFYEEVVSRTGYAVMLEAKDTVEDRTRLENVRELLTSINSYIEDAEGEPTLAGFLDTIALYTDLDNHDPNEDCVVMMTMHAAKGLEFPVVFVVGVEEGIFPGIRAIGETEEMEEERRLCYVAMTRAKERLHLTCASQRMLFGRTSANRPSRFVGEIPAEYVQASGRSYWSAPDDDAAGRWTAPSTRSPSADRPSAYGAPRVPMGAGSLRRSPSAPRGGLGRPETKAPASLPSFQKGDAVVHKAFGTGMILNVTPMGGDALVEIAFDKGGTKRLMLKSAAQHMSRAE</sequence>
<dbReference type="InterPro" id="IPR013986">
    <property type="entry name" value="DExx_box_DNA_helicase_dom_sf"/>
</dbReference>
<dbReference type="Pfam" id="PF00580">
    <property type="entry name" value="UvrD-helicase"/>
    <property type="match status" value="2"/>
</dbReference>
<feature type="binding site" evidence="11">
    <location>
        <begin position="44"/>
        <end position="51"/>
    </location>
    <ligand>
        <name>ATP</name>
        <dbReference type="ChEBI" id="CHEBI:30616"/>
    </ligand>
</feature>
<organism evidence="15 16">
    <name type="scientific">Intestinimonas massiliensis</name>
    <name type="common">ex Afouda et al. 2020</name>
    <dbReference type="NCBI Taxonomy" id="1673721"/>
    <lineage>
        <taxon>Bacteria</taxon>
        <taxon>Bacillati</taxon>
        <taxon>Bacillota</taxon>
        <taxon>Clostridia</taxon>
        <taxon>Eubacteriales</taxon>
        <taxon>Intestinimonas</taxon>
    </lineage>
</organism>
<dbReference type="GO" id="GO:0003677">
    <property type="term" value="F:DNA binding"/>
    <property type="evidence" value="ECO:0007669"/>
    <property type="project" value="UniProtKB-KW"/>
</dbReference>
<comment type="catalytic activity">
    <reaction evidence="10">
        <text>ATP + H2O = ADP + phosphate + H(+)</text>
        <dbReference type="Rhea" id="RHEA:13065"/>
        <dbReference type="ChEBI" id="CHEBI:15377"/>
        <dbReference type="ChEBI" id="CHEBI:15378"/>
        <dbReference type="ChEBI" id="CHEBI:30616"/>
        <dbReference type="ChEBI" id="CHEBI:43474"/>
        <dbReference type="ChEBI" id="CHEBI:456216"/>
        <dbReference type="EC" id="5.6.2.4"/>
    </reaction>
</comment>
<evidence type="ECO:0000256" key="7">
    <source>
        <dbReference type="ARBA" id="ARBA00023235"/>
    </source>
</evidence>
<keyword evidence="6" id="KW-0238">DNA-binding</keyword>
<feature type="domain" description="UvrD-like helicase C-terminal" evidence="14">
    <location>
        <begin position="348"/>
        <end position="622"/>
    </location>
</feature>
<dbReference type="Pfam" id="PF13361">
    <property type="entry name" value="UvrD_C"/>
    <property type="match status" value="1"/>
</dbReference>
<dbReference type="GO" id="GO:0033202">
    <property type="term" value="C:DNA helicase complex"/>
    <property type="evidence" value="ECO:0007669"/>
    <property type="project" value="TreeGrafter"/>
</dbReference>
<dbReference type="SUPFAM" id="SSF52540">
    <property type="entry name" value="P-loop containing nucleoside triphosphate hydrolases"/>
    <property type="match status" value="1"/>
</dbReference>
<proteinExistence type="inferred from homology"/>
<dbReference type="EMBL" id="JANFYS010000019">
    <property type="protein sequence ID" value="MCQ4770748.1"/>
    <property type="molecule type" value="Genomic_DNA"/>
</dbReference>
<dbReference type="Pfam" id="PF21196">
    <property type="entry name" value="PcrA_UvrD_tudor"/>
    <property type="match status" value="1"/>
</dbReference>
<comment type="caution">
    <text evidence="15">The sequence shown here is derived from an EMBL/GenBank/DDBJ whole genome shotgun (WGS) entry which is preliminary data.</text>
</comment>
<dbReference type="Proteomes" id="UP001204562">
    <property type="component" value="Unassembled WGS sequence"/>
</dbReference>
<dbReference type="GO" id="GO:0043138">
    <property type="term" value="F:3'-5' DNA helicase activity"/>
    <property type="evidence" value="ECO:0007669"/>
    <property type="project" value="UniProtKB-EC"/>
</dbReference>
<evidence type="ECO:0000256" key="12">
    <source>
        <dbReference type="SAM" id="MobiDB-lite"/>
    </source>
</evidence>
<dbReference type="InterPro" id="IPR000212">
    <property type="entry name" value="DNA_helicase_UvrD/REP"/>
</dbReference>
<evidence type="ECO:0000256" key="3">
    <source>
        <dbReference type="ARBA" id="ARBA00022801"/>
    </source>
</evidence>
<keyword evidence="2 11" id="KW-0547">Nucleotide-binding</keyword>
<accession>A0AAW5JLP1</accession>
<evidence type="ECO:0000256" key="8">
    <source>
        <dbReference type="ARBA" id="ARBA00034617"/>
    </source>
</evidence>
<dbReference type="GO" id="GO:0016787">
    <property type="term" value="F:hydrolase activity"/>
    <property type="evidence" value="ECO:0007669"/>
    <property type="project" value="UniProtKB-UniRule"/>
</dbReference>
<dbReference type="GO" id="GO:0000725">
    <property type="term" value="P:recombinational repair"/>
    <property type="evidence" value="ECO:0007669"/>
    <property type="project" value="TreeGrafter"/>
</dbReference>
<dbReference type="InterPro" id="IPR027417">
    <property type="entry name" value="P-loop_NTPase"/>
</dbReference>
<keyword evidence="4 11" id="KW-0347">Helicase</keyword>
<dbReference type="InterPro" id="IPR014016">
    <property type="entry name" value="UvrD-like_ATP-bd"/>
</dbReference>
<dbReference type="Gene3D" id="3.40.50.300">
    <property type="entry name" value="P-loop containing nucleotide triphosphate hydrolases"/>
    <property type="match status" value="2"/>
</dbReference>
<dbReference type="PANTHER" id="PTHR11070:SF2">
    <property type="entry name" value="ATP-DEPENDENT DNA HELICASE SRS2"/>
    <property type="match status" value="1"/>
</dbReference>
<dbReference type="Gene3D" id="1.10.10.160">
    <property type="match status" value="1"/>
</dbReference>
<keyword evidence="7" id="KW-0413">Isomerase</keyword>
<evidence type="ECO:0000256" key="5">
    <source>
        <dbReference type="ARBA" id="ARBA00022840"/>
    </source>
</evidence>
<evidence type="ECO:0000256" key="9">
    <source>
        <dbReference type="ARBA" id="ARBA00034808"/>
    </source>
</evidence>
<dbReference type="FunFam" id="1.10.10.160:FF:000001">
    <property type="entry name" value="ATP-dependent DNA helicase"/>
    <property type="match status" value="1"/>
</dbReference>
<evidence type="ECO:0000259" key="14">
    <source>
        <dbReference type="PROSITE" id="PS51217"/>
    </source>
</evidence>
<reference evidence="15" key="1">
    <citation type="submission" date="2022-06" db="EMBL/GenBank/DDBJ databases">
        <title>Isolation of gut microbiota from human fecal samples.</title>
        <authorList>
            <person name="Pamer E.G."/>
            <person name="Barat B."/>
            <person name="Waligurski E."/>
            <person name="Medina S."/>
            <person name="Paddock L."/>
            <person name="Mostad J."/>
        </authorList>
    </citation>
    <scope>NUCLEOTIDE SEQUENCE</scope>
    <source>
        <strain evidence="15">DFI.9.91</strain>
    </source>
</reference>
<evidence type="ECO:0000259" key="13">
    <source>
        <dbReference type="PROSITE" id="PS51198"/>
    </source>
</evidence>
<dbReference type="GO" id="GO:0005524">
    <property type="term" value="F:ATP binding"/>
    <property type="evidence" value="ECO:0007669"/>
    <property type="project" value="UniProtKB-UniRule"/>
</dbReference>